<dbReference type="RefSeq" id="WP_285047357.1">
    <property type="nucleotide sequence ID" value="NZ_JASOLC010000032.1"/>
</dbReference>
<keyword evidence="1" id="KW-1133">Transmembrane helix</keyword>
<evidence type="ECO:0000313" key="3">
    <source>
        <dbReference type="Proteomes" id="UP001240589"/>
    </source>
</evidence>
<comment type="caution">
    <text evidence="2">The sequence shown here is derived from an EMBL/GenBank/DDBJ whole genome shotgun (WGS) entry which is preliminary data.</text>
</comment>
<organism evidence="2 3">
    <name type="scientific">Neisseria mucosa</name>
    <dbReference type="NCBI Taxonomy" id="488"/>
    <lineage>
        <taxon>Bacteria</taxon>
        <taxon>Pseudomonadati</taxon>
        <taxon>Pseudomonadota</taxon>
        <taxon>Betaproteobacteria</taxon>
        <taxon>Neisseriales</taxon>
        <taxon>Neisseriaceae</taxon>
        <taxon>Neisseria</taxon>
    </lineage>
</organism>
<gene>
    <name evidence="2" type="ORF">QP792_07145</name>
</gene>
<proteinExistence type="predicted"/>
<feature type="transmembrane region" description="Helical" evidence="1">
    <location>
        <begin position="55"/>
        <end position="75"/>
    </location>
</feature>
<dbReference type="EMBL" id="JASPBL010000030">
    <property type="protein sequence ID" value="MDK8361983.1"/>
    <property type="molecule type" value="Genomic_DNA"/>
</dbReference>
<dbReference type="Proteomes" id="UP001240589">
    <property type="component" value="Unassembled WGS sequence"/>
</dbReference>
<evidence type="ECO:0000256" key="1">
    <source>
        <dbReference type="SAM" id="Phobius"/>
    </source>
</evidence>
<reference evidence="2" key="1">
    <citation type="submission" date="2023-05" db="EMBL/GenBank/DDBJ databases">
        <title>Genomic Catalog of Human Bladder Bacteria.</title>
        <authorList>
            <person name="Du J."/>
        </authorList>
    </citation>
    <scope>NUCLEOTIDE SEQUENCE</scope>
    <source>
        <strain evidence="2">UMB7974B</strain>
    </source>
</reference>
<sequence length="94" mass="10982">MTEKADNQDALNEFDKQSSLEDWERKYDFVITALSQEYYSQIETIRQADEKTNKYLVVVSIFIAGFFTILASSLMDSLIFQSNPLTLKSFYQLF</sequence>
<keyword evidence="1" id="KW-0812">Transmembrane</keyword>
<name>A0AAW6ZHM9_NEIMU</name>
<evidence type="ECO:0008006" key="4">
    <source>
        <dbReference type="Google" id="ProtNLM"/>
    </source>
</evidence>
<protein>
    <recommendedName>
        <fullName evidence="4">SMODS and SLOG-associating 2TM effector domain-containing protein</fullName>
    </recommendedName>
</protein>
<evidence type="ECO:0000313" key="2">
    <source>
        <dbReference type="EMBL" id="MDK8361983.1"/>
    </source>
</evidence>
<dbReference type="AlphaFoldDB" id="A0AAW6ZHM9"/>
<keyword evidence="1" id="KW-0472">Membrane</keyword>
<accession>A0AAW6ZHM9</accession>